<evidence type="ECO:0000313" key="1">
    <source>
        <dbReference type="EMBL" id="TKB48640.1"/>
    </source>
</evidence>
<evidence type="ECO:0000313" key="2">
    <source>
        <dbReference type="Proteomes" id="UP000305674"/>
    </source>
</evidence>
<reference evidence="1 2" key="1">
    <citation type="submission" date="2019-04" db="EMBL/GenBank/DDBJ databases">
        <authorList>
            <person name="Hwang J.C."/>
        </authorList>
    </citation>
    <scope>NUCLEOTIDE SEQUENCE [LARGE SCALE GENOMIC DNA]</scope>
    <source>
        <strain evidence="1 2">IMCC35001</strain>
    </source>
</reference>
<dbReference type="InterPro" id="IPR021334">
    <property type="entry name" value="DUF2947"/>
</dbReference>
<proteinExistence type="predicted"/>
<dbReference type="EMBL" id="SWCI01000006">
    <property type="protein sequence ID" value="TKB48640.1"/>
    <property type="molecule type" value="Genomic_DNA"/>
</dbReference>
<organism evidence="1 2">
    <name type="scientific">Ferrimonas sediminicola</name>
    <dbReference type="NCBI Taxonomy" id="2569538"/>
    <lineage>
        <taxon>Bacteria</taxon>
        <taxon>Pseudomonadati</taxon>
        <taxon>Pseudomonadota</taxon>
        <taxon>Gammaproteobacteria</taxon>
        <taxon>Alteromonadales</taxon>
        <taxon>Ferrimonadaceae</taxon>
        <taxon>Ferrimonas</taxon>
    </lineage>
</organism>
<dbReference type="Pfam" id="PF11163">
    <property type="entry name" value="DUF2947"/>
    <property type="match status" value="1"/>
</dbReference>
<protein>
    <submittedName>
        <fullName evidence="1">DUF2947 family protein</fullName>
    </submittedName>
</protein>
<dbReference type="AlphaFoldDB" id="A0A4U1BCL3"/>
<dbReference type="RefSeq" id="WP_136853317.1">
    <property type="nucleotide sequence ID" value="NZ_SWCI01000006.1"/>
</dbReference>
<sequence length="158" mass="18661">MKYSDFDQYPYQWVFKRQDMAVSDQDLTQIRPLTPRAADELWQAQISKNSNHCTDLRKGDWARNQQTWQETLGWEAAFDSDSRELPDGVESFLGWDDNTVIWVCYGSDHVVESNWGVFRRNWKCFLFADEAALIIGKRRRQALFFADEHNLKLGIRPH</sequence>
<keyword evidence="2" id="KW-1185">Reference proteome</keyword>
<dbReference type="OrthoDB" id="6687905at2"/>
<dbReference type="Proteomes" id="UP000305674">
    <property type="component" value="Unassembled WGS sequence"/>
</dbReference>
<comment type="caution">
    <text evidence="1">The sequence shown here is derived from an EMBL/GenBank/DDBJ whole genome shotgun (WGS) entry which is preliminary data.</text>
</comment>
<accession>A0A4U1BCL3</accession>
<name>A0A4U1BCL3_9GAMM</name>
<gene>
    <name evidence="1" type="ORF">FCL40_10805</name>
</gene>